<protein>
    <submittedName>
        <fullName evidence="1">Uncharacterized protein</fullName>
    </submittedName>
</protein>
<dbReference type="EMBL" id="CATNWA010015091">
    <property type="protein sequence ID" value="CAI9579427.1"/>
    <property type="molecule type" value="Genomic_DNA"/>
</dbReference>
<evidence type="ECO:0000313" key="2">
    <source>
        <dbReference type="Proteomes" id="UP001162483"/>
    </source>
</evidence>
<evidence type="ECO:0000313" key="1">
    <source>
        <dbReference type="EMBL" id="CAI9579427.1"/>
    </source>
</evidence>
<dbReference type="Proteomes" id="UP001162483">
    <property type="component" value="Unassembled WGS sequence"/>
</dbReference>
<organism evidence="1 2">
    <name type="scientific">Staurois parvus</name>
    <dbReference type="NCBI Taxonomy" id="386267"/>
    <lineage>
        <taxon>Eukaryota</taxon>
        <taxon>Metazoa</taxon>
        <taxon>Chordata</taxon>
        <taxon>Craniata</taxon>
        <taxon>Vertebrata</taxon>
        <taxon>Euteleostomi</taxon>
        <taxon>Amphibia</taxon>
        <taxon>Batrachia</taxon>
        <taxon>Anura</taxon>
        <taxon>Neobatrachia</taxon>
        <taxon>Ranoidea</taxon>
        <taxon>Ranidae</taxon>
        <taxon>Staurois</taxon>
    </lineage>
</organism>
<gene>
    <name evidence="1" type="ORF">SPARVUS_LOCUS9063911</name>
</gene>
<keyword evidence="2" id="KW-1185">Reference proteome</keyword>
<sequence>MQTNLMQCAAYGLITDRLTPHPITLCSNAGSTHTSISQRQPLDMTLSTCTQHLWWTMARPVLSGTCPVRPLYGLGHRAAAQFQGLCNLLIA</sequence>
<reference evidence="1" key="1">
    <citation type="submission" date="2023-05" db="EMBL/GenBank/DDBJ databases">
        <authorList>
            <person name="Stuckert A."/>
        </authorList>
    </citation>
    <scope>NUCLEOTIDE SEQUENCE</scope>
</reference>
<name>A0ABN9E7G0_9NEOB</name>
<proteinExistence type="predicted"/>
<accession>A0ABN9E7G0</accession>
<comment type="caution">
    <text evidence="1">The sequence shown here is derived from an EMBL/GenBank/DDBJ whole genome shotgun (WGS) entry which is preliminary data.</text>
</comment>